<keyword evidence="5 11" id="KW-0489">Methyltransferase</keyword>
<accession>A0A6G1S643</accession>
<organism evidence="14">
    <name type="scientific">Aceria tosichella</name>
    <name type="common">wheat curl mite</name>
    <dbReference type="NCBI Taxonomy" id="561515"/>
    <lineage>
        <taxon>Eukaryota</taxon>
        <taxon>Metazoa</taxon>
        <taxon>Ecdysozoa</taxon>
        <taxon>Arthropoda</taxon>
        <taxon>Chelicerata</taxon>
        <taxon>Arachnida</taxon>
        <taxon>Acari</taxon>
        <taxon>Acariformes</taxon>
        <taxon>Trombidiformes</taxon>
        <taxon>Prostigmata</taxon>
        <taxon>Eupodina</taxon>
        <taxon>Eriophyoidea</taxon>
        <taxon>Eriophyidae</taxon>
        <taxon>Eriophyinae</taxon>
        <taxon>Aceriini</taxon>
        <taxon>Aceria</taxon>
    </lineage>
</organism>
<evidence type="ECO:0000256" key="2">
    <source>
        <dbReference type="ARBA" id="ARBA00007494"/>
    </source>
</evidence>
<feature type="compositionally biased region" description="Polar residues" evidence="12">
    <location>
        <begin position="17"/>
        <end position="30"/>
    </location>
</feature>
<proteinExistence type="inferred from homology"/>
<comment type="subcellular location">
    <subcellularLocation>
        <location evidence="1">Nucleus</location>
    </subcellularLocation>
</comment>
<keyword evidence="7 11" id="KW-0949">S-adenosyl-L-methionine</keyword>
<evidence type="ECO:0000256" key="8">
    <source>
        <dbReference type="ARBA" id="ARBA00022694"/>
    </source>
</evidence>
<feature type="compositionally biased region" description="Basic residues" evidence="12">
    <location>
        <begin position="31"/>
        <end position="48"/>
    </location>
</feature>
<dbReference type="InterPro" id="IPR029063">
    <property type="entry name" value="SAM-dependent_MTases_sf"/>
</dbReference>
<evidence type="ECO:0000256" key="11">
    <source>
        <dbReference type="PROSITE-ProRule" id="PRU01023"/>
    </source>
</evidence>
<dbReference type="GO" id="GO:0016428">
    <property type="term" value="F:tRNA (cytidine-5-)-methyltransferase activity"/>
    <property type="evidence" value="ECO:0007669"/>
    <property type="project" value="InterPro"/>
</dbReference>
<dbReference type="PANTHER" id="PTHR22808">
    <property type="entry name" value="NCL1 YEAST -RELATED NOL1/NOP2/FMU SUN DOMAIN-CONTAINING"/>
    <property type="match status" value="1"/>
</dbReference>
<dbReference type="AlphaFoldDB" id="A0A6G1S643"/>
<dbReference type="Pfam" id="PF25378">
    <property type="entry name" value="PUA_NSUN2"/>
    <property type="match status" value="1"/>
</dbReference>
<dbReference type="GO" id="GO:0005634">
    <property type="term" value="C:nucleus"/>
    <property type="evidence" value="ECO:0007669"/>
    <property type="project" value="UniProtKB-SubCell"/>
</dbReference>
<feature type="domain" description="SAM-dependent MTase RsmB/NOP-type" evidence="13">
    <location>
        <begin position="98"/>
        <end position="507"/>
    </location>
</feature>
<dbReference type="GO" id="GO:0000049">
    <property type="term" value="F:tRNA binding"/>
    <property type="evidence" value="ECO:0007669"/>
    <property type="project" value="UniProtKB-KW"/>
</dbReference>
<keyword evidence="6 11" id="KW-0808">Transferase</keyword>
<feature type="binding site" evidence="11">
    <location>
        <begin position="243"/>
        <end position="249"/>
    </location>
    <ligand>
        <name>S-adenosyl-L-methionine</name>
        <dbReference type="ChEBI" id="CHEBI:59789"/>
    </ligand>
</feature>
<dbReference type="InterPro" id="IPR001678">
    <property type="entry name" value="MeTrfase_RsmB-F_NOP2_dom"/>
</dbReference>
<keyword evidence="9 11" id="KW-0694">RNA-binding</keyword>
<evidence type="ECO:0000256" key="5">
    <source>
        <dbReference type="ARBA" id="ARBA00022603"/>
    </source>
</evidence>
<dbReference type="PROSITE" id="PS01153">
    <property type="entry name" value="NOL1_NOP2_SUN"/>
    <property type="match status" value="1"/>
</dbReference>
<evidence type="ECO:0000313" key="14">
    <source>
        <dbReference type="EMBL" id="MDE45975.1"/>
    </source>
</evidence>
<dbReference type="PROSITE" id="PS51686">
    <property type="entry name" value="SAM_MT_RSMB_NOP"/>
    <property type="match status" value="1"/>
</dbReference>
<name>A0A6G1S643_9ACAR</name>
<evidence type="ECO:0000256" key="6">
    <source>
        <dbReference type="ARBA" id="ARBA00022679"/>
    </source>
</evidence>
<keyword evidence="4" id="KW-0820">tRNA-binding</keyword>
<feature type="binding site" evidence="11">
    <location>
        <position position="291"/>
    </location>
    <ligand>
        <name>S-adenosyl-L-methionine</name>
        <dbReference type="ChEBI" id="CHEBI:59789"/>
    </ligand>
</feature>
<feature type="region of interest" description="Disordered" evidence="12">
    <location>
        <begin position="1"/>
        <end position="67"/>
    </location>
</feature>
<dbReference type="PRINTS" id="PR02011">
    <property type="entry name" value="RCMTNCL1"/>
</dbReference>
<evidence type="ECO:0000256" key="1">
    <source>
        <dbReference type="ARBA" id="ARBA00004123"/>
    </source>
</evidence>
<dbReference type="Gene3D" id="3.40.50.150">
    <property type="entry name" value="Vaccinia Virus protein VP39"/>
    <property type="match status" value="1"/>
</dbReference>
<dbReference type="InterPro" id="IPR018314">
    <property type="entry name" value="RsmB/NOL1/NOP2-like_CS"/>
</dbReference>
<protein>
    <recommendedName>
        <fullName evidence="3">tRNA (cytosine(34)-C(5))-methyltransferase</fullName>
        <ecNumber evidence="3">2.1.1.203</ecNumber>
    </recommendedName>
</protein>
<gene>
    <name evidence="14" type="primary">Nsun2</name>
    <name evidence="14" type="ORF">g.18953</name>
</gene>
<dbReference type="InterPro" id="IPR057286">
    <property type="entry name" value="PUA_NSUN2"/>
</dbReference>
<feature type="active site" description="Nucleophile" evidence="11">
    <location>
        <position position="399"/>
    </location>
</feature>
<dbReference type="InterPro" id="IPR023270">
    <property type="entry name" value="RCMT_NCL1"/>
</dbReference>
<dbReference type="PANTHER" id="PTHR22808:SF1">
    <property type="entry name" value="RNA CYTOSINE-C(5)-METHYLTRANSFERASE NSUN2-RELATED"/>
    <property type="match status" value="1"/>
</dbReference>
<keyword evidence="10" id="KW-0539">Nucleus</keyword>
<dbReference type="EMBL" id="GGYP01001204">
    <property type="protein sequence ID" value="MDE45975.1"/>
    <property type="molecule type" value="Transcribed_RNA"/>
</dbReference>
<dbReference type="InterPro" id="IPR023267">
    <property type="entry name" value="RCMT"/>
</dbReference>
<dbReference type="InterPro" id="IPR057285">
    <property type="entry name" value="Pre-PUA_NSUN2"/>
</dbReference>
<sequence length="774" mass="87824">MDDMNCQPNVKLEASAPSGTNNGSAAPSITHSKKPRKRMSRSQRRKAKQNQQNQQNQGNAKAVDTREDTRVIIKENENLVNYYREQKFFKDENTFDQFLASLRAPLPASFRINTFDYRQGQLLRQLVEKQFQVFLETKEEDSTFTEDAMQKDVKPTTDQNSSQSTNADECVPTLECLDWYPKKMAWQMNVTRIDFRKSSILRSLHKFIQAETDNGFVSRQEAVSMIPPLVLDVRRGQNILDMCAAPGSKTAQLLEYLAFDIHGAGENAAKGTTDQSSVQATFNAGLVVANDVDNKRCYMLVHQASRLNSPNCVIINEDAARIPKMNTFDASGKELVRLKFDRILCDAPCTGDGTLRKNPDGWRKWNVANANNMHGLQSKILKRGVELLSENGIIVYSTCSMNPVENEAVVANILRLGQGKLVLEDCSHKLKGLNFMPGVSSWTVMDSSMEKVNGPEDVKPAQTSILHKSLFPPSEDELERFNLQKCIRIFPHLQNTGAFFVAVIKKLTPRLPHEPDEEPIHSDVEYMSGDERREKIHPKPKRRRYGFKEDPFIFLDSDDRDWKAIKEFYGFADNFPVHQLTHKCKSGNKRSIYLVSEQTRHFIVANQELPNRSEYIKVVNGGMRLFMKASMESGFRICQDGINEILPFISPDLKVPIVKKDLLELLTRKTVPFNELSASQQFTEKLRIGSCVLIYKHTNAEGDSDEESTIGASVVEMPLVAWRGERSLSLYVSNTYKVHLRSLIHCRIVSDDAVPNCNETPARPVEEDNCKKED</sequence>
<evidence type="ECO:0000256" key="9">
    <source>
        <dbReference type="ARBA" id="ARBA00022884"/>
    </source>
</evidence>
<evidence type="ECO:0000256" key="10">
    <source>
        <dbReference type="ARBA" id="ARBA00023242"/>
    </source>
</evidence>
<keyword evidence="8" id="KW-0819">tRNA processing</keyword>
<dbReference type="SUPFAM" id="SSF53335">
    <property type="entry name" value="S-adenosyl-L-methionine-dependent methyltransferases"/>
    <property type="match status" value="1"/>
</dbReference>
<dbReference type="Pfam" id="PF25376">
    <property type="entry name" value="Pre-PUA_NSUN2"/>
    <property type="match status" value="1"/>
</dbReference>
<evidence type="ECO:0000256" key="4">
    <source>
        <dbReference type="ARBA" id="ARBA00022555"/>
    </source>
</evidence>
<dbReference type="EC" id="2.1.1.203" evidence="3"/>
<feature type="compositionally biased region" description="Polar residues" evidence="12">
    <location>
        <begin position="156"/>
        <end position="167"/>
    </location>
</feature>
<feature type="compositionally biased region" description="Low complexity" evidence="12">
    <location>
        <begin position="49"/>
        <end position="62"/>
    </location>
</feature>
<evidence type="ECO:0000256" key="3">
    <source>
        <dbReference type="ARBA" id="ARBA00012629"/>
    </source>
</evidence>
<dbReference type="Pfam" id="PF01189">
    <property type="entry name" value="Methyltr_RsmB-F"/>
    <property type="match status" value="1"/>
</dbReference>
<dbReference type="PRINTS" id="PR02008">
    <property type="entry name" value="RCMTFAMILY"/>
</dbReference>
<feature type="binding site" evidence="11">
    <location>
        <position position="346"/>
    </location>
    <ligand>
        <name>S-adenosyl-L-methionine</name>
        <dbReference type="ChEBI" id="CHEBI:59789"/>
    </ligand>
</feature>
<dbReference type="InterPro" id="IPR049560">
    <property type="entry name" value="MeTrfase_RsmB-F_NOP2_cat"/>
</dbReference>
<feature type="region of interest" description="Disordered" evidence="12">
    <location>
        <begin position="145"/>
        <end position="167"/>
    </location>
</feature>
<reference evidence="14" key="1">
    <citation type="submission" date="2018-10" db="EMBL/GenBank/DDBJ databases">
        <title>Transcriptome assembly of Aceria tosichella (Wheat curl mite) Type 2.</title>
        <authorList>
            <person name="Scully E.D."/>
            <person name="Geib S.M."/>
            <person name="Palmer N.A."/>
            <person name="Gupta A.K."/>
            <person name="Sarath G."/>
            <person name="Tatineni S."/>
        </authorList>
    </citation>
    <scope>NUCLEOTIDE SEQUENCE</scope>
    <source>
        <strain evidence="14">LincolnNE</strain>
    </source>
</reference>
<evidence type="ECO:0000256" key="12">
    <source>
        <dbReference type="SAM" id="MobiDB-lite"/>
    </source>
</evidence>
<evidence type="ECO:0000259" key="13">
    <source>
        <dbReference type="PROSITE" id="PS51686"/>
    </source>
</evidence>
<evidence type="ECO:0000256" key="7">
    <source>
        <dbReference type="ARBA" id="ARBA00022691"/>
    </source>
</evidence>
<comment type="similarity">
    <text evidence="2 11">Belongs to the class I-like SAM-binding methyltransferase superfamily. RsmB/NOP family.</text>
</comment>
<feature type="binding site" evidence="11">
    <location>
        <position position="318"/>
    </location>
    <ligand>
        <name>S-adenosyl-L-methionine</name>
        <dbReference type="ChEBI" id="CHEBI:59789"/>
    </ligand>
</feature>
<dbReference type="GO" id="GO:0005737">
    <property type="term" value="C:cytoplasm"/>
    <property type="evidence" value="ECO:0007669"/>
    <property type="project" value="TreeGrafter"/>
</dbReference>
<dbReference type="GO" id="GO:0030488">
    <property type="term" value="P:tRNA methylation"/>
    <property type="evidence" value="ECO:0007669"/>
    <property type="project" value="TreeGrafter"/>
</dbReference>